<feature type="compositionally biased region" description="Polar residues" evidence="1">
    <location>
        <begin position="216"/>
        <end position="233"/>
    </location>
</feature>
<feature type="transmembrane region" description="Helical" evidence="2">
    <location>
        <begin position="153"/>
        <end position="176"/>
    </location>
</feature>
<dbReference type="EMBL" id="JAAVUN010000001">
    <property type="protein sequence ID" value="NKE08543.1"/>
    <property type="molecule type" value="Genomic_DNA"/>
</dbReference>
<feature type="region of interest" description="Disordered" evidence="1">
    <location>
        <begin position="195"/>
        <end position="239"/>
    </location>
</feature>
<gene>
    <name evidence="3" type="ORF">GTW58_00995</name>
</gene>
<evidence type="ECO:0000313" key="3">
    <source>
        <dbReference type="EMBL" id="NKE08543.1"/>
    </source>
</evidence>
<keyword evidence="2" id="KW-0812">Transmembrane</keyword>
<name>A0A846TJ84_9MICC</name>
<evidence type="ECO:0000256" key="1">
    <source>
        <dbReference type="SAM" id="MobiDB-lite"/>
    </source>
</evidence>
<dbReference type="Proteomes" id="UP000521379">
    <property type="component" value="Unassembled WGS sequence"/>
</dbReference>
<proteinExistence type="predicted"/>
<sequence length="239" mass="25352">MSPHHDPTDPGSQQPLPQWGRMRPAGDTSKPPTPTTQPTPATSARAVAARRRAVRGLSFALIMLGVLLGFGLAALGQPWVGGIGAIPVLVGLSGFVAVHLGIPTTLRFPHAHVARPGRGWWWAPIGLSALGLAAIGAAFVADGTAPETGSPWTILWLVTAATLLTAGGLGFGLVAASRLTIPDHDDAPLRKVDWDREYPRRYPDQPTDPGRLYDSSWITGTPRPSQSHTQRTPNEPDES</sequence>
<organism evidence="3 4">
    <name type="scientific">Kocuria subflava</name>
    <dbReference type="NCBI Taxonomy" id="1736139"/>
    <lineage>
        <taxon>Bacteria</taxon>
        <taxon>Bacillati</taxon>
        <taxon>Actinomycetota</taxon>
        <taxon>Actinomycetes</taxon>
        <taxon>Micrococcales</taxon>
        <taxon>Micrococcaceae</taxon>
        <taxon>Kocuria</taxon>
    </lineage>
</organism>
<keyword evidence="2" id="KW-1133">Transmembrane helix</keyword>
<comment type="caution">
    <text evidence="3">The sequence shown here is derived from an EMBL/GenBank/DDBJ whole genome shotgun (WGS) entry which is preliminary data.</text>
</comment>
<keyword evidence="4" id="KW-1185">Reference proteome</keyword>
<feature type="transmembrane region" description="Helical" evidence="2">
    <location>
        <begin position="79"/>
        <end position="100"/>
    </location>
</feature>
<dbReference type="RefSeq" id="WP_156125551.1">
    <property type="nucleotide sequence ID" value="NZ_JAAVUN010000001.1"/>
</dbReference>
<keyword evidence="2" id="KW-0472">Membrane</keyword>
<dbReference type="AlphaFoldDB" id="A0A846TJ84"/>
<reference evidence="3 4" key="1">
    <citation type="submission" date="2020-02" db="EMBL/GenBank/DDBJ databases">
        <authorList>
            <person name="Sun Q."/>
        </authorList>
    </citation>
    <scope>NUCLEOTIDE SEQUENCE [LARGE SCALE GENOMIC DNA]</scope>
    <source>
        <strain evidence="3 4">YIM 13062</strain>
    </source>
</reference>
<protein>
    <submittedName>
        <fullName evidence="3">Uncharacterized protein</fullName>
    </submittedName>
</protein>
<feature type="region of interest" description="Disordered" evidence="1">
    <location>
        <begin position="1"/>
        <end position="44"/>
    </location>
</feature>
<feature type="transmembrane region" description="Helical" evidence="2">
    <location>
        <begin position="53"/>
        <end position="73"/>
    </location>
</feature>
<evidence type="ECO:0000256" key="2">
    <source>
        <dbReference type="SAM" id="Phobius"/>
    </source>
</evidence>
<accession>A0A846TJ84</accession>
<evidence type="ECO:0000313" key="4">
    <source>
        <dbReference type="Proteomes" id="UP000521379"/>
    </source>
</evidence>
<feature type="transmembrane region" description="Helical" evidence="2">
    <location>
        <begin position="120"/>
        <end position="141"/>
    </location>
</feature>